<dbReference type="Proteomes" id="UP001291999">
    <property type="component" value="Unassembled WGS sequence"/>
</dbReference>
<keyword evidence="2" id="KW-0732">Signal</keyword>
<evidence type="ECO:0000259" key="3">
    <source>
        <dbReference type="Pfam" id="PF13845"/>
    </source>
</evidence>
<dbReference type="PROSITE" id="PS51257">
    <property type="entry name" value="PROKAR_LIPOPROTEIN"/>
    <property type="match status" value="1"/>
</dbReference>
<comment type="caution">
    <text evidence="4">The sequence shown here is derived from an EMBL/GenBank/DDBJ whole genome shotgun (WGS) entry which is preliminary data.</text>
</comment>
<dbReference type="EMBL" id="JAXQPW010000004">
    <property type="protein sequence ID" value="MDZ5662418.1"/>
    <property type="molecule type" value="Genomic_DNA"/>
</dbReference>
<organism evidence="4 5">
    <name type="scientific">Nocardioides renjunii</name>
    <dbReference type="NCBI Taxonomy" id="3095075"/>
    <lineage>
        <taxon>Bacteria</taxon>
        <taxon>Bacillati</taxon>
        <taxon>Actinomycetota</taxon>
        <taxon>Actinomycetes</taxon>
        <taxon>Propionibacteriales</taxon>
        <taxon>Nocardioidaceae</taxon>
        <taxon>Nocardioides</taxon>
    </lineage>
</organism>
<feature type="signal peptide" evidence="2">
    <location>
        <begin position="1"/>
        <end position="24"/>
    </location>
</feature>
<evidence type="ECO:0000313" key="4">
    <source>
        <dbReference type="EMBL" id="MDZ5662418.1"/>
    </source>
</evidence>
<evidence type="ECO:0000256" key="2">
    <source>
        <dbReference type="SAM" id="SignalP"/>
    </source>
</evidence>
<feature type="domain" description="Septum formation-related" evidence="3">
    <location>
        <begin position="57"/>
        <end position="271"/>
    </location>
</feature>
<dbReference type="Pfam" id="PF13845">
    <property type="entry name" value="Septum_form"/>
    <property type="match status" value="1"/>
</dbReference>
<feature type="region of interest" description="Disordered" evidence="1">
    <location>
        <begin position="17"/>
        <end position="56"/>
    </location>
</feature>
<feature type="chain" id="PRO_5046040597" evidence="2">
    <location>
        <begin position="25"/>
        <end position="276"/>
    </location>
</feature>
<sequence length="276" mass="29775">MRRLPLLALVAALALGGCTSPSDGEPPATTPSTSATPTGTVPTETVPPDPGPDPRVGECHALSFGQAVAVVGRTAPVPCRRRHTAQTYFVGRLDLETGAGFTRRVDSRAAQRQARQACTTRLPQHLARTPRELRLSMARAVWFTPSPRRAEAGADWFRCDLVVVAAPERLLRLPRRTRGWGDTPAIAMCATAAPGTPQFARVACGGGHSWRAVTTVDLPGRRLPRQAAIAARMEASCRDAARAQADDPLDFVWSQESPTREQWDAGQRYGICWVPA</sequence>
<evidence type="ECO:0000256" key="1">
    <source>
        <dbReference type="SAM" id="MobiDB-lite"/>
    </source>
</evidence>
<protein>
    <submittedName>
        <fullName evidence="4">Septum formation family protein</fullName>
    </submittedName>
</protein>
<feature type="compositionally biased region" description="Low complexity" evidence="1">
    <location>
        <begin position="25"/>
        <end position="44"/>
    </location>
</feature>
<gene>
    <name evidence="4" type="ORF">SFC79_11650</name>
</gene>
<name>A0ABU5KBT7_9ACTN</name>
<evidence type="ECO:0000313" key="5">
    <source>
        <dbReference type="Proteomes" id="UP001291999"/>
    </source>
</evidence>
<dbReference type="RefSeq" id="WP_322424491.1">
    <property type="nucleotide sequence ID" value="NZ_JAXQPW010000004.1"/>
</dbReference>
<keyword evidence="5" id="KW-1185">Reference proteome</keyword>
<accession>A0ABU5KBT7</accession>
<proteinExistence type="predicted"/>
<dbReference type="InterPro" id="IPR026004">
    <property type="entry name" value="Septum_form"/>
</dbReference>
<reference evidence="4 5" key="1">
    <citation type="submission" date="2023-11" db="EMBL/GenBank/DDBJ databases">
        <title>Novel species in genus Nocardioides.</title>
        <authorList>
            <person name="Zhou H."/>
        </authorList>
    </citation>
    <scope>NUCLEOTIDE SEQUENCE [LARGE SCALE GENOMIC DNA]</scope>
    <source>
        <strain evidence="4 5">S-58</strain>
    </source>
</reference>